<dbReference type="PANTHER" id="PTHR30346:SF0">
    <property type="entry name" value="HCA OPERON TRANSCRIPTIONAL ACTIVATOR HCAR"/>
    <property type="match status" value="1"/>
</dbReference>
<sequence>MANGSGSRGRGSGGSARKRPAVRPHTAKRPAKPNPRPAPSPAEPPRTFVLGAVPGTTPGKWIDLWRERMPHVALELREIDVATQRAHLDDVDAALVRLPVSAADDLHVIELYAELPVVVVSADSHLSAADELDASDLAGEIVIVPLDDVLHAQIPDAVTPAFAPPADTAEAIATVAAGVGVVIAPMSLARAHARKDVDYRVLRDGPVSPVALAWLRERTTPDVEAFVGIVRGRTARSSR</sequence>
<keyword evidence="4" id="KW-0804">Transcription</keyword>
<evidence type="ECO:0000259" key="6">
    <source>
        <dbReference type="Pfam" id="PF03466"/>
    </source>
</evidence>
<evidence type="ECO:0000256" key="4">
    <source>
        <dbReference type="ARBA" id="ARBA00023163"/>
    </source>
</evidence>
<dbReference type="PANTHER" id="PTHR30346">
    <property type="entry name" value="TRANSCRIPTIONAL DUAL REGULATOR HCAR-RELATED"/>
    <property type="match status" value="1"/>
</dbReference>
<keyword evidence="8" id="KW-1185">Reference proteome</keyword>
<dbReference type="GO" id="GO:0003677">
    <property type="term" value="F:DNA binding"/>
    <property type="evidence" value="ECO:0007669"/>
    <property type="project" value="UniProtKB-KW"/>
</dbReference>
<feature type="domain" description="LysR substrate-binding" evidence="6">
    <location>
        <begin position="47"/>
        <end position="233"/>
    </location>
</feature>
<dbReference type="RefSeq" id="WP_307482894.1">
    <property type="nucleotide sequence ID" value="NZ_JAUTBF010000001.1"/>
</dbReference>
<gene>
    <name evidence="7" type="ORF">QE412_001973</name>
</gene>
<comment type="caution">
    <text evidence="7">The sequence shown here is derived from an EMBL/GenBank/DDBJ whole genome shotgun (WGS) entry which is preliminary data.</text>
</comment>
<name>A0ABU0TUQ5_MICTR</name>
<feature type="compositionally biased region" description="Pro residues" evidence="5">
    <location>
        <begin position="32"/>
        <end position="44"/>
    </location>
</feature>
<evidence type="ECO:0000256" key="1">
    <source>
        <dbReference type="ARBA" id="ARBA00009437"/>
    </source>
</evidence>
<evidence type="ECO:0000256" key="3">
    <source>
        <dbReference type="ARBA" id="ARBA00023125"/>
    </source>
</evidence>
<dbReference type="EMBL" id="JAUTBF010000001">
    <property type="protein sequence ID" value="MDQ1123400.1"/>
    <property type="molecule type" value="Genomic_DNA"/>
</dbReference>
<dbReference type="InterPro" id="IPR005119">
    <property type="entry name" value="LysR_subst-bd"/>
</dbReference>
<keyword evidence="3 7" id="KW-0238">DNA-binding</keyword>
<dbReference type="Gene3D" id="3.40.190.10">
    <property type="entry name" value="Periplasmic binding protein-like II"/>
    <property type="match status" value="2"/>
</dbReference>
<feature type="region of interest" description="Disordered" evidence="5">
    <location>
        <begin position="1"/>
        <end position="47"/>
    </location>
</feature>
<dbReference type="SUPFAM" id="SSF53850">
    <property type="entry name" value="Periplasmic binding protein-like II"/>
    <property type="match status" value="1"/>
</dbReference>
<proteinExistence type="inferred from homology"/>
<reference evidence="7 8" key="1">
    <citation type="submission" date="2023-07" db="EMBL/GenBank/DDBJ databases">
        <title>Functional and genomic diversity of the sorghum phyllosphere microbiome.</title>
        <authorList>
            <person name="Shade A."/>
        </authorList>
    </citation>
    <scope>NUCLEOTIDE SEQUENCE [LARGE SCALE GENOMIC DNA]</scope>
    <source>
        <strain evidence="7 8">SORGH_AS_1207</strain>
    </source>
</reference>
<organism evidence="7 8">
    <name type="scientific">Microbacterium trichothecenolyticum</name>
    <name type="common">Aureobacterium trichothecenolyticum</name>
    <dbReference type="NCBI Taxonomy" id="69370"/>
    <lineage>
        <taxon>Bacteria</taxon>
        <taxon>Bacillati</taxon>
        <taxon>Actinomycetota</taxon>
        <taxon>Actinomycetes</taxon>
        <taxon>Micrococcales</taxon>
        <taxon>Microbacteriaceae</taxon>
        <taxon>Microbacterium</taxon>
    </lineage>
</organism>
<keyword evidence="2" id="KW-0805">Transcription regulation</keyword>
<feature type="compositionally biased region" description="Gly residues" evidence="5">
    <location>
        <begin position="1"/>
        <end position="14"/>
    </location>
</feature>
<dbReference type="Pfam" id="PF03466">
    <property type="entry name" value="LysR_substrate"/>
    <property type="match status" value="1"/>
</dbReference>
<feature type="compositionally biased region" description="Basic residues" evidence="5">
    <location>
        <begin position="16"/>
        <end position="31"/>
    </location>
</feature>
<evidence type="ECO:0000313" key="7">
    <source>
        <dbReference type="EMBL" id="MDQ1123400.1"/>
    </source>
</evidence>
<evidence type="ECO:0000256" key="5">
    <source>
        <dbReference type="SAM" id="MobiDB-lite"/>
    </source>
</evidence>
<protein>
    <submittedName>
        <fullName evidence="7">DNA-binding transcriptional LysR family regulator</fullName>
    </submittedName>
</protein>
<evidence type="ECO:0000313" key="8">
    <source>
        <dbReference type="Proteomes" id="UP001226691"/>
    </source>
</evidence>
<evidence type="ECO:0000256" key="2">
    <source>
        <dbReference type="ARBA" id="ARBA00023015"/>
    </source>
</evidence>
<dbReference type="Proteomes" id="UP001226691">
    <property type="component" value="Unassembled WGS sequence"/>
</dbReference>
<comment type="similarity">
    <text evidence="1">Belongs to the LysR transcriptional regulatory family.</text>
</comment>
<accession>A0ABU0TUQ5</accession>